<dbReference type="Pfam" id="PF01790">
    <property type="entry name" value="LGT"/>
    <property type="match status" value="1"/>
</dbReference>
<comment type="function">
    <text evidence="7">Catalyzes the transfer of the diacylglyceryl group from phosphatidylglycerol to the sulfhydryl group of the N-terminal cysteine of a prolipoprotein, the first step in the formation of mature lipoproteins.</text>
</comment>
<evidence type="ECO:0000256" key="6">
    <source>
        <dbReference type="ARBA" id="ARBA00023136"/>
    </source>
</evidence>
<evidence type="ECO:0000313" key="8">
    <source>
        <dbReference type="EMBL" id="CUX95780.1"/>
    </source>
</evidence>
<dbReference type="UniPathway" id="UPA00664"/>
<feature type="transmembrane region" description="Helical" evidence="7">
    <location>
        <begin position="224"/>
        <end position="242"/>
    </location>
</feature>
<dbReference type="AlphaFoldDB" id="A0A143WPZ8"/>
<keyword evidence="8" id="KW-0449">Lipoprotein</keyword>
<evidence type="ECO:0000256" key="4">
    <source>
        <dbReference type="ARBA" id="ARBA00022692"/>
    </source>
</evidence>
<dbReference type="KEGG" id="ged:FVIR_GE00054"/>
<dbReference type="Proteomes" id="UP000095665">
    <property type="component" value="Chromosome I"/>
</dbReference>
<sequence length="285" mass="33222">MMTDYLLFPKFNPVIFSFGFFSIHWYGLMYFIGFMFSMWLAIRRINRFDCPFSKEEIEYVLYVSFLGVFLGGRIGYVLFYNPLLFLYKPLYLFKIWDGGMSFHGGLIGVIIAILWFSHRAHYHFFQVSDFVSPIVPFGLGVGRLGNFINGELWGRITINTPWAMLFPSSRNTDIALLPFNSQLKTLFEHYGALPRHPSQLYEMLLEGVMLFVILNVFIYKPRPIGSVSSLFLICYGTFRILVEFFREPDAQFGLFINIISMGQILSFPMILAGIIMMIWSYHRCC</sequence>
<comment type="similarity">
    <text evidence="1 7">Belongs to the Lgt family.</text>
</comment>
<dbReference type="GO" id="GO:0005886">
    <property type="term" value="C:plasma membrane"/>
    <property type="evidence" value="ECO:0007669"/>
    <property type="project" value="UniProtKB-SubCell"/>
</dbReference>
<dbReference type="OrthoDB" id="871140at2"/>
<feature type="transmembrane region" description="Helical" evidence="7">
    <location>
        <begin position="200"/>
        <end position="218"/>
    </location>
</feature>
<keyword evidence="8" id="KW-0328">Glycosyltransferase</keyword>
<keyword evidence="9" id="KW-1185">Reference proteome</keyword>
<evidence type="ECO:0000256" key="3">
    <source>
        <dbReference type="ARBA" id="ARBA00022679"/>
    </source>
</evidence>
<organism evidence="8 9">
    <name type="scientific">Candidatus Gullanella endobia</name>
    <dbReference type="NCBI Taxonomy" id="1070130"/>
    <lineage>
        <taxon>Bacteria</taxon>
        <taxon>Pseudomonadati</taxon>
        <taxon>Pseudomonadota</taxon>
        <taxon>Gammaproteobacteria</taxon>
        <taxon>Enterobacterales</taxon>
        <taxon>Enterobacteriaceae</taxon>
        <taxon>Candidatus Gullanella</taxon>
    </lineage>
</organism>
<keyword evidence="4 7" id="KW-0812">Transmembrane</keyword>
<dbReference type="EC" id="2.5.1.145" evidence="7"/>
<feature type="transmembrane region" description="Helical" evidence="7">
    <location>
        <begin position="15"/>
        <end position="39"/>
    </location>
</feature>
<feature type="binding site" evidence="7">
    <location>
        <position position="143"/>
    </location>
    <ligand>
        <name>a 1,2-diacyl-sn-glycero-3-phospho-(1'-sn-glycerol)</name>
        <dbReference type="ChEBI" id="CHEBI:64716"/>
    </ligand>
</feature>
<gene>
    <name evidence="7 8" type="primary">lgt</name>
    <name evidence="8" type="ORF">FVIR_GE00054</name>
</gene>
<dbReference type="InterPro" id="IPR001640">
    <property type="entry name" value="Lgt"/>
</dbReference>
<dbReference type="RefSeq" id="WP_067497421.1">
    <property type="nucleotide sequence ID" value="NZ_LN999832.1"/>
</dbReference>
<evidence type="ECO:0000256" key="2">
    <source>
        <dbReference type="ARBA" id="ARBA00022475"/>
    </source>
</evidence>
<dbReference type="GO" id="GO:0008961">
    <property type="term" value="F:phosphatidylglycerol-prolipoprotein diacylglyceryl transferase activity"/>
    <property type="evidence" value="ECO:0007669"/>
    <property type="project" value="UniProtKB-UniRule"/>
</dbReference>
<feature type="transmembrane region" description="Helical" evidence="7">
    <location>
        <begin position="99"/>
        <end position="116"/>
    </location>
</feature>
<keyword evidence="3 7" id="KW-0808">Transferase</keyword>
<keyword evidence="6 7" id="KW-0472">Membrane</keyword>
<dbReference type="PANTHER" id="PTHR30589:SF0">
    <property type="entry name" value="PHOSPHATIDYLGLYCEROL--PROLIPOPROTEIN DIACYLGLYCERYL TRANSFERASE"/>
    <property type="match status" value="1"/>
</dbReference>
<dbReference type="HAMAP" id="MF_01147">
    <property type="entry name" value="Lgt"/>
    <property type="match status" value="1"/>
</dbReference>
<accession>A0A143WPZ8</accession>
<evidence type="ECO:0000256" key="7">
    <source>
        <dbReference type="HAMAP-Rule" id="MF_01147"/>
    </source>
</evidence>
<comment type="subcellular location">
    <subcellularLocation>
        <location evidence="7">Cell membrane</location>
        <topology evidence="7">Multi-pass membrane protein</topology>
    </subcellularLocation>
</comment>
<feature type="transmembrane region" description="Helical" evidence="7">
    <location>
        <begin position="59"/>
        <end position="79"/>
    </location>
</feature>
<dbReference type="PROSITE" id="PS01311">
    <property type="entry name" value="LGT"/>
    <property type="match status" value="1"/>
</dbReference>
<dbReference type="GO" id="GO:0042158">
    <property type="term" value="P:lipoprotein biosynthetic process"/>
    <property type="evidence" value="ECO:0007669"/>
    <property type="project" value="UniProtKB-UniRule"/>
</dbReference>
<dbReference type="PATRIC" id="fig|1070130.3.peg.80"/>
<comment type="pathway">
    <text evidence="7">Protein modification; lipoprotein biosynthesis (diacylglyceryl transfer).</text>
</comment>
<dbReference type="PANTHER" id="PTHR30589">
    <property type="entry name" value="PROLIPOPROTEIN DIACYLGLYCERYL TRANSFERASE"/>
    <property type="match status" value="1"/>
</dbReference>
<dbReference type="STRING" id="1070130.FVIR_GE00054"/>
<name>A0A143WPZ8_9ENTR</name>
<protein>
    <recommendedName>
        <fullName evidence="7">Phosphatidylglycerol--prolipoprotein diacylglyceryl transferase</fullName>
        <ecNumber evidence="7">2.5.1.145</ecNumber>
    </recommendedName>
</protein>
<dbReference type="EMBL" id="LN999832">
    <property type="protein sequence ID" value="CUX95780.1"/>
    <property type="molecule type" value="Genomic_DNA"/>
</dbReference>
<proteinExistence type="inferred from homology"/>
<keyword evidence="5 7" id="KW-1133">Transmembrane helix</keyword>
<evidence type="ECO:0000256" key="1">
    <source>
        <dbReference type="ARBA" id="ARBA00007150"/>
    </source>
</evidence>
<feature type="transmembrane region" description="Helical" evidence="7">
    <location>
        <begin position="254"/>
        <end position="279"/>
    </location>
</feature>
<evidence type="ECO:0000313" key="9">
    <source>
        <dbReference type="Proteomes" id="UP000095665"/>
    </source>
</evidence>
<comment type="catalytic activity">
    <reaction evidence="7">
        <text>L-cysteinyl-[prolipoprotein] + a 1,2-diacyl-sn-glycero-3-phospho-(1'-sn-glycerol) = an S-1,2-diacyl-sn-glyceryl-L-cysteinyl-[prolipoprotein] + sn-glycerol 1-phosphate + H(+)</text>
        <dbReference type="Rhea" id="RHEA:56712"/>
        <dbReference type="Rhea" id="RHEA-COMP:14679"/>
        <dbReference type="Rhea" id="RHEA-COMP:14680"/>
        <dbReference type="ChEBI" id="CHEBI:15378"/>
        <dbReference type="ChEBI" id="CHEBI:29950"/>
        <dbReference type="ChEBI" id="CHEBI:57685"/>
        <dbReference type="ChEBI" id="CHEBI:64716"/>
        <dbReference type="ChEBI" id="CHEBI:140658"/>
        <dbReference type="EC" id="2.5.1.145"/>
    </reaction>
</comment>
<dbReference type="NCBIfam" id="TIGR00544">
    <property type="entry name" value="lgt"/>
    <property type="match status" value="1"/>
</dbReference>
<evidence type="ECO:0000256" key="5">
    <source>
        <dbReference type="ARBA" id="ARBA00022989"/>
    </source>
</evidence>
<keyword evidence="2 7" id="KW-1003">Cell membrane</keyword>
<reference evidence="9" key="1">
    <citation type="submission" date="2016-01" db="EMBL/GenBank/DDBJ databases">
        <authorList>
            <person name="Husnik F."/>
        </authorList>
    </citation>
    <scope>NUCLEOTIDE SEQUENCE [LARGE SCALE GENOMIC DNA]</scope>
</reference>